<keyword evidence="10" id="KW-1185">Reference proteome</keyword>
<evidence type="ECO:0000256" key="7">
    <source>
        <dbReference type="RuleBase" id="RU004474"/>
    </source>
</evidence>
<dbReference type="GO" id="GO:0004146">
    <property type="term" value="F:dihydrofolate reductase activity"/>
    <property type="evidence" value="ECO:0007669"/>
    <property type="project" value="UniProtKB-EC"/>
</dbReference>
<dbReference type="CDD" id="cd00209">
    <property type="entry name" value="DHFR"/>
    <property type="match status" value="1"/>
</dbReference>
<keyword evidence="3" id="KW-0554">One-carbon metabolism</keyword>
<dbReference type="PANTHER" id="PTHR48069:SF3">
    <property type="entry name" value="DIHYDROFOLATE REDUCTASE"/>
    <property type="match status" value="1"/>
</dbReference>
<evidence type="ECO:0000256" key="6">
    <source>
        <dbReference type="ARBA" id="ARBA00048873"/>
    </source>
</evidence>
<dbReference type="FunCoup" id="A0A6L2Q3T6">
    <property type="interactions" value="354"/>
</dbReference>
<dbReference type="UniPathway" id="UPA00077">
    <property type="reaction ID" value="UER00158"/>
</dbReference>
<evidence type="ECO:0000256" key="5">
    <source>
        <dbReference type="ARBA" id="ARBA00023002"/>
    </source>
</evidence>
<dbReference type="GO" id="GO:0046452">
    <property type="term" value="P:dihydrofolate metabolic process"/>
    <property type="evidence" value="ECO:0007669"/>
    <property type="project" value="TreeGrafter"/>
</dbReference>
<evidence type="ECO:0000256" key="4">
    <source>
        <dbReference type="ARBA" id="ARBA00022857"/>
    </source>
</evidence>
<evidence type="ECO:0000256" key="1">
    <source>
        <dbReference type="ARBA" id="ARBA00004903"/>
    </source>
</evidence>
<comment type="catalytic activity">
    <reaction evidence="6">
        <text>(6S)-5,6,7,8-tetrahydrofolate + NADP(+) = 7,8-dihydrofolate + NADPH + H(+)</text>
        <dbReference type="Rhea" id="RHEA:15009"/>
        <dbReference type="ChEBI" id="CHEBI:15378"/>
        <dbReference type="ChEBI" id="CHEBI:57451"/>
        <dbReference type="ChEBI" id="CHEBI:57453"/>
        <dbReference type="ChEBI" id="CHEBI:57783"/>
        <dbReference type="ChEBI" id="CHEBI:58349"/>
        <dbReference type="EC" id="1.5.1.3"/>
    </reaction>
</comment>
<dbReference type="Proteomes" id="UP000502823">
    <property type="component" value="Unassembled WGS sequence"/>
</dbReference>
<name>A0A6L2Q3T6_COPFO</name>
<dbReference type="EC" id="1.5.1.3" evidence="2"/>
<dbReference type="InterPro" id="IPR012259">
    <property type="entry name" value="DHFR"/>
</dbReference>
<dbReference type="InterPro" id="IPR001796">
    <property type="entry name" value="DHFR_dom"/>
</dbReference>
<dbReference type="InterPro" id="IPR024072">
    <property type="entry name" value="DHFR-like_dom_sf"/>
</dbReference>
<dbReference type="EMBL" id="BLKM01000702">
    <property type="protein sequence ID" value="GFG37498.1"/>
    <property type="molecule type" value="Genomic_DNA"/>
</dbReference>
<comment type="pathway">
    <text evidence="1">Cofactor biosynthesis; tetrahydrofolate biosynthesis; 5,6,7,8-tetrahydrofolate from 7,8-dihydrofolate: step 1/1.</text>
</comment>
<dbReference type="PROSITE" id="PS51330">
    <property type="entry name" value="DHFR_2"/>
    <property type="match status" value="1"/>
</dbReference>
<dbReference type="GO" id="GO:0006730">
    <property type="term" value="P:one-carbon metabolic process"/>
    <property type="evidence" value="ECO:0007669"/>
    <property type="project" value="UniProtKB-KW"/>
</dbReference>
<organism evidence="9 10">
    <name type="scientific">Coptotermes formosanus</name>
    <name type="common">Formosan subterranean termite</name>
    <dbReference type="NCBI Taxonomy" id="36987"/>
    <lineage>
        <taxon>Eukaryota</taxon>
        <taxon>Metazoa</taxon>
        <taxon>Ecdysozoa</taxon>
        <taxon>Arthropoda</taxon>
        <taxon>Hexapoda</taxon>
        <taxon>Insecta</taxon>
        <taxon>Pterygota</taxon>
        <taxon>Neoptera</taxon>
        <taxon>Polyneoptera</taxon>
        <taxon>Dictyoptera</taxon>
        <taxon>Blattodea</taxon>
        <taxon>Blattoidea</taxon>
        <taxon>Termitoidae</taxon>
        <taxon>Rhinotermitidae</taxon>
        <taxon>Coptotermes</taxon>
    </lineage>
</organism>
<evidence type="ECO:0000259" key="8">
    <source>
        <dbReference type="PROSITE" id="PS51330"/>
    </source>
</evidence>
<protein>
    <recommendedName>
        <fullName evidence="2">dihydrofolate reductase</fullName>
        <ecNumber evidence="2">1.5.1.3</ecNumber>
    </recommendedName>
</protein>
<dbReference type="OrthoDB" id="4664297at2759"/>
<gene>
    <name evidence="9" type="ORF">Cfor_09560</name>
</gene>
<dbReference type="GO" id="GO:0046654">
    <property type="term" value="P:tetrahydrofolate biosynthetic process"/>
    <property type="evidence" value="ECO:0007669"/>
    <property type="project" value="UniProtKB-UniPathway"/>
</dbReference>
<keyword evidence="4" id="KW-0521">NADP</keyword>
<feature type="domain" description="DHFR" evidence="8">
    <location>
        <begin position="4"/>
        <end position="160"/>
    </location>
</feature>
<dbReference type="PROSITE" id="PS00075">
    <property type="entry name" value="DHFR_1"/>
    <property type="match status" value="1"/>
</dbReference>
<evidence type="ECO:0000256" key="3">
    <source>
        <dbReference type="ARBA" id="ARBA00022563"/>
    </source>
</evidence>
<evidence type="ECO:0000256" key="2">
    <source>
        <dbReference type="ARBA" id="ARBA00012856"/>
    </source>
</evidence>
<comment type="similarity">
    <text evidence="7">Belongs to the dihydrofolate reductase family.</text>
</comment>
<comment type="caution">
    <text evidence="9">The sequence shown here is derived from an EMBL/GenBank/DDBJ whole genome shotgun (WGS) entry which is preliminary data.</text>
</comment>
<dbReference type="AlphaFoldDB" id="A0A6L2Q3T6"/>
<sequence length="160" mass="17950">MSVKLNVIVAVSENMGIGINGELPWRLKKEMAYFKRMTKCTNDSSKQNAVIMGRKTWESIPGKNRPLDGRINVVLSRQNLMLGPNVLVCNSLNSALHRLQEPPLAGTIEFIPALSSTSFLLQEAMTSPHCFRIYLTKVLKAFKCDTFLPEVPGNTFRLVR</sequence>
<proteinExistence type="inferred from homology"/>
<dbReference type="InParanoid" id="A0A6L2Q3T6"/>
<dbReference type="PRINTS" id="PR00070">
    <property type="entry name" value="DHFR"/>
</dbReference>
<dbReference type="SUPFAM" id="SSF53597">
    <property type="entry name" value="Dihydrofolate reductase-like"/>
    <property type="match status" value="1"/>
</dbReference>
<reference evidence="10" key="1">
    <citation type="submission" date="2020-01" db="EMBL/GenBank/DDBJ databases">
        <title>Draft genome sequence of the Termite Coptotermes fromosanus.</title>
        <authorList>
            <person name="Itakura S."/>
            <person name="Yosikawa Y."/>
            <person name="Umezawa K."/>
        </authorList>
    </citation>
    <scope>NUCLEOTIDE SEQUENCE [LARGE SCALE GENOMIC DNA]</scope>
</reference>
<dbReference type="GO" id="GO:0005739">
    <property type="term" value="C:mitochondrion"/>
    <property type="evidence" value="ECO:0007669"/>
    <property type="project" value="TreeGrafter"/>
</dbReference>
<dbReference type="InterPro" id="IPR017925">
    <property type="entry name" value="DHFR_CS"/>
</dbReference>
<dbReference type="PANTHER" id="PTHR48069">
    <property type="entry name" value="DIHYDROFOLATE REDUCTASE"/>
    <property type="match status" value="1"/>
</dbReference>
<dbReference type="GO" id="GO:0046655">
    <property type="term" value="P:folic acid metabolic process"/>
    <property type="evidence" value="ECO:0007669"/>
    <property type="project" value="TreeGrafter"/>
</dbReference>
<accession>A0A6L2Q3T6</accession>
<evidence type="ECO:0000313" key="10">
    <source>
        <dbReference type="Proteomes" id="UP000502823"/>
    </source>
</evidence>
<dbReference type="Pfam" id="PF00186">
    <property type="entry name" value="DHFR_1"/>
    <property type="match status" value="1"/>
</dbReference>
<dbReference type="Gene3D" id="3.40.430.10">
    <property type="entry name" value="Dihydrofolate Reductase, subunit A"/>
    <property type="match status" value="1"/>
</dbReference>
<evidence type="ECO:0000313" key="9">
    <source>
        <dbReference type="EMBL" id="GFG37498.1"/>
    </source>
</evidence>
<dbReference type="GO" id="GO:0050661">
    <property type="term" value="F:NADP binding"/>
    <property type="evidence" value="ECO:0007669"/>
    <property type="project" value="InterPro"/>
</dbReference>
<keyword evidence="5" id="KW-0560">Oxidoreductase</keyword>